<comment type="caution">
    <text evidence="2">The sequence shown here is derived from an EMBL/GenBank/DDBJ whole genome shotgun (WGS) entry which is preliminary data.</text>
</comment>
<protein>
    <recommendedName>
        <fullName evidence="1">Knr4/Smi1-like domain-containing protein</fullName>
    </recommendedName>
</protein>
<dbReference type="Gene3D" id="3.40.1580.10">
    <property type="entry name" value="SMI1/KNR4-like"/>
    <property type="match status" value="1"/>
</dbReference>
<dbReference type="InterPro" id="IPR018958">
    <property type="entry name" value="Knr4/Smi1-like_dom"/>
</dbReference>
<evidence type="ECO:0000313" key="2">
    <source>
        <dbReference type="EMBL" id="EGK05060.1"/>
    </source>
</evidence>
<dbReference type="InterPro" id="IPR037883">
    <property type="entry name" value="Knr4/Smi1-like_sf"/>
</dbReference>
<evidence type="ECO:0000313" key="3">
    <source>
        <dbReference type="Proteomes" id="UP000006420"/>
    </source>
</evidence>
<dbReference type="Proteomes" id="UP000006420">
    <property type="component" value="Unassembled WGS sequence"/>
</dbReference>
<dbReference type="Pfam" id="PF09346">
    <property type="entry name" value="SMI1_KNR4"/>
    <property type="match status" value="1"/>
</dbReference>
<name>F8X4Q4_9BACT</name>
<reference evidence="2 3" key="1">
    <citation type="submission" date="2011-04" db="EMBL/GenBank/DDBJ databases">
        <title>The Genome Sequence of Dysgonomonas mossii DSM 22836.</title>
        <authorList>
            <consortium name="The Broad Institute Genome Sequencing Platform"/>
            <person name="Earl A."/>
            <person name="Ward D."/>
            <person name="Feldgarden M."/>
            <person name="Gevers D."/>
            <person name="Pudlo N."/>
            <person name="Martens E."/>
            <person name="Allen-Vercoe E."/>
            <person name="Young S.K."/>
            <person name="Zeng Q."/>
            <person name="Gargeya S."/>
            <person name="Fitzgerald M."/>
            <person name="Haas B."/>
            <person name="Abouelleil A."/>
            <person name="Alvarado L."/>
            <person name="Arachchi H.M."/>
            <person name="Berlin A."/>
            <person name="Brown A."/>
            <person name="Chapman S.B."/>
            <person name="Chen Z."/>
            <person name="Dunbar C."/>
            <person name="Freedman E."/>
            <person name="Gearin G."/>
            <person name="Gellesch M."/>
            <person name="Goldberg J."/>
            <person name="Griggs A."/>
            <person name="Gujja S."/>
            <person name="Heiman D."/>
            <person name="Howarth C."/>
            <person name="Larson L."/>
            <person name="Lui A."/>
            <person name="MacDonald P.J.P."/>
            <person name="Mehta T."/>
            <person name="Montmayeur A."/>
            <person name="Murphy C."/>
            <person name="Neiman D."/>
            <person name="Pearson M."/>
            <person name="Priest M."/>
            <person name="Roberts A."/>
            <person name="Saif S."/>
            <person name="Shea T."/>
            <person name="Shenoy N."/>
            <person name="Sisk P."/>
            <person name="Stolte C."/>
            <person name="Sykes S."/>
            <person name="Yandava C."/>
            <person name="Wortman J."/>
            <person name="Nusbaum C."/>
            <person name="Birren B."/>
        </authorList>
    </citation>
    <scope>NUCLEOTIDE SEQUENCE [LARGE SCALE GENOMIC DNA]</scope>
    <source>
        <strain evidence="2 3">DSM 22836</strain>
    </source>
</reference>
<sequence length="222" mass="25959">MELNKTLWNRWQSDWSWIMSIAETRNWDYSKIVIKDPIALEEIKTLEKSLDIELPSDFKHILCEYSSGIDLNWHMDDDEIESFEAIFCGGSDGILWDFSQLDRMYKNYLDWVAKCFPDPNNEYDKIWHNKIPFLEVGNGDMIVFDRVSTENGCPVIFLSHDGSDFHGSHLADSFIEFITNWSNIGCVGTEDWILEIFYDSDSKKLMSESSVINEWKQALIKV</sequence>
<accession>F8X4Q4</accession>
<dbReference type="RefSeq" id="WP_006844580.1">
    <property type="nucleotide sequence ID" value="NZ_AQWJ01000010.1"/>
</dbReference>
<dbReference type="AlphaFoldDB" id="F8X4Q4"/>
<dbReference type="eggNOG" id="COG4282">
    <property type="taxonomic scope" value="Bacteria"/>
</dbReference>
<gene>
    <name evidence="2" type="ORF">HMPREF9456_03213</name>
</gene>
<dbReference type="EMBL" id="ADLW01000019">
    <property type="protein sequence ID" value="EGK05060.1"/>
    <property type="molecule type" value="Genomic_DNA"/>
</dbReference>
<dbReference type="GeneID" id="78083815"/>
<dbReference type="OrthoDB" id="1148097at2"/>
<feature type="domain" description="Knr4/Smi1-like" evidence="1">
    <location>
        <begin position="37"/>
        <end position="179"/>
    </location>
</feature>
<keyword evidence="3" id="KW-1185">Reference proteome</keyword>
<proteinExistence type="predicted"/>
<dbReference type="STRING" id="742767.HMPREF9456_03213"/>
<organism evidence="2 3">
    <name type="scientific">Dysgonomonas mossii DSM 22836</name>
    <dbReference type="NCBI Taxonomy" id="742767"/>
    <lineage>
        <taxon>Bacteria</taxon>
        <taxon>Pseudomonadati</taxon>
        <taxon>Bacteroidota</taxon>
        <taxon>Bacteroidia</taxon>
        <taxon>Bacteroidales</taxon>
        <taxon>Dysgonomonadaceae</taxon>
        <taxon>Dysgonomonas</taxon>
    </lineage>
</organism>
<evidence type="ECO:0000259" key="1">
    <source>
        <dbReference type="Pfam" id="PF09346"/>
    </source>
</evidence>
<dbReference type="HOGENOM" id="CLU_1228447_0_0_10"/>
<dbReference type="SUPFAM" id="SSF160631">
    <property type="entry name" value="SMI1/KNR4-like"/>
    <property type="match status" value="1"/>
</dbReference>